<dbReference type="GO" id="GO:0005744">
    <property type="term" value="C:TIM23 mitochondrial import inner membrane translocase complex"/>
    <property type="evidence" value="ECO:0007669"/>
    <property type="project" value="UniProtKB-UniRule"/>
</dbReference>
<dbReference type="PANTHER" id="PTHR13032:SF6">
    <property type="entry name" value="MITOCHONDRIAL IMPORT INNER MEMBRANE TRANSLOCASE SUBUNIT TIM21"/>
    <property type="match status" value="1"/>
</dbReference>
<keyword evidence="6 12" id="KW-0653">Protein transport</keyword>
<reference evidence="14 16" key="1">
    <citation type="submission" date="2019-07" db="EMBL/GenBank/DDBJ databases">
        <title>Draft genome assembly of a fouling barnacle, Amphibalanus amphitrite (Darwin, 1854): The first reference genome for Thecostraca.</title>
        <authorList>
            <person name="Kim W."/>
        </authorList>
    </citation>
    <scope>NUCLEOTIDE SEQUENCE [LARGE SCALE GENOMIC DNA]</scope>
    <source>
        <strain evidence="14">SNU_AA5</strain>
        <tissue evidence="14">Soma without cirri and trophi</tissue>
    </source>
</reference>
<evidence type="ECO:0000256" key="7">
    <source>
        <dbReference type="ARBA" id="ARBA00022946"/>
    </source>
</evidence>
<dbReference type="InterPro" id="IPR038552">
    <property type="entry name" value="Tim21_IMS_sf"/>
</dbReference>
<evidence type="ECO:0000256" key="5">
    <source>
        <dbReference type="ARBA" id="ARBA00022692"/>
    </source>
</evidence>
<dbReference type="PANTHER" id="PTHR13032">
    <property type="entry name" value="MITOCHONDRIAL IMPORT INNER MEMBRANE TRANSLOCASE SUBUNIT TIM21"/>
    <property type="match status" value="1"/>
</dbReference>
<keyword evidence="5 12" id="KW-0812">Transmembrane</keyword>
<keyword evidence="12" id="KW-0999">Mitochondrion inner membrane</keyword>
<comment type="subunit">
    <text evidence="12">Component of the TIM23 complex.</text>
</comment>
<evidence type="ECO:0000256" key="2">
    <source>
        <dbReference type="ARBA" id="ARBA00010867"/>
    </source>
</evidence>
<evidence type="ECO:0000313" key="15">
    <source>
        <dbReference type="EMBL" id="KAF0308984.1"/>
    </source>
</evidence>
<evidence type="ECO:0000256" key="6">
    <source>
        <dbReference type="ARBA" id="ARBA00022927"/>
    </source>
</evidence>
<keyword evidence="10 12" id="KW-0496">Mitochondrion</keyword>
<proteinExistence type="inferred from homology"/>
<evidence type="ECO:0000256" key="13">
    <source>
        <dbReference type="SAM" id="MobiDB-lite"/>
    </source>
</evidence>
<keyword evidence="11 12" id="KW-0472">Membrane</keyword>
<evidence type="ECO:0000256" key="3">
    <source>
        <dbReference type="ARBA" id="ARBA00020726"/>
    </source>
</evidence>
<dbReference type="Pfam" id="PF08294">
    <property type="entry name" value="TIM21"/>
    <property type="match status" value="1"/>
</dbReference>
<evidence type="ECO:0000256" key="1">
    <source>
        <dbReference type="ARBA" id="ARBA00004304"/>
    </source>
</evidence>
<dbReference type="InterPro" id="IPR013261">
    <property type="entry name" value="Tim21"/>
</dbReference>
<dbReference type="Proteomes" id="UP000440578">
    <property type="component" value="Unassembled WGS sequence"/>
</dbReference>
<dbReference type="AlphaFoldDB" id="A0A6A4WHU4"/>
<feature type="transmembrane region" description="Helical" evidence="12">
    <location>
        <begin position="85"/>
        <end position="106"/>
    </location>
</feature>
<evidence type="ECO:0000256" key="4">
    <source>
        <dbReference type="ARBA" id="ARBA00022448"/>
    </source>
</evidence>
<gene>
    <name evidence="14" type="primary">timm21_1</name>
    <name evidence="15" type="synonym">timm21_0</name>
    <name evidence="15" type="ORF">FJT64_019825</name>
    <name evidence="14" type="ORF">FJT64_023431</name>
</gene>
<keyword evidence="16" id="KW-1185">Reference proteome</keyword>
<evidence type="ECO:0000313" key="16">
    <source>
        <dbReference type="Proteomes" id="UP000440578"/>
    </source>
</evidence>
<evidence type="ECO:0000256" key="10">
    <source>
        <dbReference type="ARBA" id="ARBA00023128"/>
    </source>
</evidence>
<evidence type="ECO:0000256" key="11">
    <source>
        <dbReference type="ARBA" id="ARBA00023136"/>
    </source>
</evidence>
<evidence type="ECO:0000256" key="9">
    <source>
        <dbReference type="ARBA" id="ARBA00023010"/>
    </source>
</evidence>
<comment type="similarity">
    <text evidence="2 12">Belongs to the TIM21 family.</text>
</comment>
<sequence>MSFLSTHKIMMVARTLSYCKHLRQVKTGLSECPSIVYVAFSNCQRRLYAEDSSNKGAVSKASSSDVGDAKPITFKEKVKENTKTTGYGLIMLGGIGVTAVMFYAIFRELFSSKSPNSVYSAALQRCAEEPRVVDTLGAPVKGHGEETRRGRRRHVSHLNYQQDGVNHMRMKFYIDGSRQSGTVYLDVRESPETGRYEYRYLFVEVDGSRRVIVLEDNRASEPRSLPALPPLKDYSQPRSEM</sequence>
<feature type="region of interest" description="Disordered" evidence="13">
    <location>
        <begin position="219"/>
        <end position="241"/>
    </location>
</feature>
<evidence type="ECO:0000313" key="14">
    <source>
        <dbReference type="EMBL" id="KAF0304819.1"/>
    </source>
</evidence>
<keyword evidence="7" id="KW-0809">Transit peptide</keyword>
<keyword evidence="9 12" id="KW-0811">Translocation</keyword>
<comment type="function">
    <text evidence="12">Essential component of the TIM23 complex, a complex that mediates the translocation of transit peptide-containing proteins across the mitochondrial inner membrane.</text>
</comment>
<dbReference type="GO" id="GO:0030150">
    <property type="term" value="P:protein import into mitochondrial matrix"/>
    <property type="evidence" value="ECO:0007669"/>
    <property type="project" value="UniProtKB-UniRule"/>
</dbReference>
<evidence type="ECO:0000256" key="8">
    <source>
        <dbReference type="ARBA" id="ARBA00022989"/>
    </source>
</evidence>
<comment type="caution">
    <text evidence="14">The sequence shown here is derived from an EMBL/GenBank/DDBJ whole genome shotgun (WGS) entry which is preliminary data.</text>
</comment>
<protein>
    <recommendedName>
        <fullName evidence="3 12">Mitochondrial import inner membrane translocase subunit Tim21</fullName>
    </recommendedName>
</protein>
<dbReference type="EMBL" id="VIIS01000808">
    <property type="protein sequence ID" value="KAF0304819.1"/>
    <property type="molecule type" value="Genomic_DNA"/>
</dbReference>
<dbReference type="EMBL" id="VIIS01000445">
    <property type="protein sequence ID" value="KAF0308984.1"/>
    <property type="molecule type" value="Genomic_DNA"/>
</dbReference>
<evidence type="ECO:0000256" key="12">
    <source>
        <dbReference type="RuleBase" id="RU367142"/>
    </source>
</evidence>
<dbReference type="OrthoDB" id="436405at2759"/>
<organism evidence="14 16">
    <name type="scientific">Amphibalanus amphitrite</name>
    <name type="common">Striped barnacle</name>
    <name type="synonym">Balanus amphitrite</name>
    <dbReference type="NCBI Taxonomy" id="1232801"/>
    <lineage>
        <taxon>Eukaryota</taxon>
        <taxon>Metazoa</taxon>
        <taxon>Ecdysozoa</taxon>
        <taxon>Arthropoda</taxon>
        <taxon>Crustacea</taxon>
        <taxon>Multicrustacea</taxon>
        <taxon>Cirripedia</taxon>
        <taxon>Thoracica</taxon>
        <taxon>Thoracicalcarea</taxon>
        <taxon>Balanomorpha</taxon>
        <taxon>Balanoidea</taxon>
        <taxon>Balanidae</taxon>
        <taxon>Amphibalaninae</taxon>
        <taxon>Amphibalanus</taxon>
    </lineage>
</organism>
<name>A0A6A4WHU4_AMPAM</name>
<accession>A0A6A4WHU4</accession>
<keyword evidence="8 12" id="KW-1133">Transmembrane helix</keyword>
<comment type="subcellular location">
    <subcellularLocation>
        <location evidence="12">Mitochondrion inner membrane</location>
        <topology evidence="12">Single-pass membrane protein</topology>
    </subcellularLocation>
    <subcellularLocation>
        <location evidence="1">Mitochondrion membrane</location>
        <topology evidence="1">Single-pass membrane protein</topology>
    </subcellularLocation>
</comment>
<keyword evidence="4 12" id="KW-0813">Transport</keyword>
<dbReference type="FunFam" id="3.10.450.320:FF:000001">
    <property type="entry name" value="Mitochondrial import inner membrane translocase subunit Tim21"/>
    <property type="match status" value="1"/>
</dbReference>
<dbReference type="Gene3D" id="3.10.450.320">
    <property type="entry name" value="Mitochondrial import inner membrane translocase subunit Tim21"/>
    <property type="match status" value="1"/>
</dbReference>